<accession>A0A6J7E7Y3</accession>
<dbReference type="AlphaFoldDB" id="A0A6J7E7Y3"/>
<sequence length="119" mass="12425">MPTVPVPPIAAAYKAEAARAVPDPSKPKQSAGLAKAAVGARGRATKIKADGKSDYDIERAKAQHYTDAAKMLREKATSIRKALATKKKAGKEAAKTAKGPKTVKAVPGGKEEGEYARRG</sequence>
<evidence type="ECO:0000256" key="1">
    <source>
        <dbReference type="SAM" id="MobiDB-lite"/>
    </source>
</evidence>
<organism evidence="2">
    <name type="scientific">freshwater metagenome</name>
    <dbReference type="NCBI Taxonomy" id="449393"/>
    <lineage>
        <taxon>unclassified sequences</taxon>
        <taxon>metagenomes</taxon>
        <taxon>ecological metagenomes</taxon>
    </lineage>
</organism>
<protein>
    <submittedName>
        <fullName evidence="2">Unannotated protein</fullName>
    </submittedName>
</protein>
<name>A0A6J7E7Y3_9ZZZZ</name>
<reference evidence="2" key="1">
    <citation type="submission" date="2020-05" db="EMBL/GenBank/DDBJ databases">
        <authorList>
            <person name="Chiriac C."/>
            <person name="Salcher M."/>
            <person name="Ghai R."/>
            <person name="Kavagutti S V."/>
        </authorList>
    </citation>
    <scope>NUCLEOTIDE SEQUENCE</scope>
</reference>
<gene>
    <name evidence="2" type="ORF">UFOPK3472_00457</name>
</gene>
<feature type="region of interest" description="Disordered" evidence="1">
    <location>
        <begin position="87"/>
        <end position="119"/>
    </location>
</feature>
<feature type="compositionally biased region" description="Basic and acidic residues" evidence="1">
    <location>
        <begin position="109"/>
        <end position="119"/>
    </location>
</feature>
<evidence type="ECO:0000313" key="2">
    <source>
        <dbReference type="EMBL" id="CAB4879252.1"/>
    </source>
</evidence>
<feature type="region of interest" description="Disordered" evidence="1">
    <location>
        <begin position="18"/>
        <end position="45"/>
    </location>
</feature>
<dbReference type="EMBL" id="CAFBLX010000018">
    <property type="protein sequence ID" value="CAB4879252.1"/>
    <property type="molecule type" value="Genomic_DNA"/>
</dbReference>
<proteinExistence type="predicted"/>